<accession>A0A923KQX9</accession>
<feature type="domain" description="4Fe-4S ferredoxin-type" evidence="4">
    <location>
        <begin position="513"/>
        <end position="542"/>
    </location>
</feature>
<keyword evidence="3" id="KW-0411">Iron-sulfur</keyword>
<dbReference type="Gene3D" id="1.10.1060.10">
    <property type="entry name" value="Alpha-helical ferredoxin"/>
    <property type="match status" value="1"/>
</dbReference>
<reference evidence="5" key="1">
    <citation type="submission" date="2020-08" db="EMBL/GenBank/DDBJ databases">
        <title>Novel species isolated from subtropical streams in China.</title>
        <authorList>
            <person name="Lu H."/>
        </authorList>
    </citation>
    <scope>NUCLEOTIDE SEQUENCE</scope>
    <source>
        <strain evidence="5">KACC 12607</strain>
    </source>
</reference>
<evidence type="ECO:0000259" key="4">
    <source>
        <dbReference type="PROSITE" id="PS51379"/>
    </source>
</evidence>
<dbReference type="Pfam" id="PF07992">
    <property type="entry name" value="Pyr_redox_2"/>
    <property type="match status" value="1"/>
</dbReference>
<dbReference type="InterPro" id="IPR036188">
    <property type="entry name" value="FAD/NAD-bd_sf"/>
</dbReference>
<evidence type="ECO:0000256" key="3">
    <source>
        <dbReference type="ARBA" id="ARBA00023014"/>
    </source>
</evidence>
<keyword evidence="6" id="KW-1185">Reference proteome</keyword>
<feature type="domain" description="4Fe-4S ferredoxin-type" evidence="4">
    <location>
        <begin position="482"/>
        <end position="511"/>
    </location>
</feature>
<evidence type="ECO:0000313" key="5">
    <source>
        <dbReference type="EMBL" id="MBC3863366.1"/>
    </source>
</evidence>
<sequence length="548" mass="59977">MRSSILQDLTPEVNLAKSLGVGPRRTQHPIYVDLLPPCNEACPAGENIQAWLAHAQAGHDRLAWEDIVKDNPFPAIHGRACYHPCESKCNRNELDSAVSIHSVERYLGDLAIAQKWHLPFDASPTGKRILIIGAGPAGLSAAYHLHMRGHEVEIHDSNGLPGGMLQYGIPAYRLPRDIVAAEINRLQEIGIRIILNHAVSDLVEEQKAGNFDAVFVAIGAGISKHIDIPTRDTRKVMDAITLLHHFDEEEIPRIGRKMVVLGGGNTAIDAARTLKRLGADDTIIVYRRDAAHMSALPFEVKEAVSEGVRFAWMRGVAEVFADHVKVEKMQTDEHGNIIGTGEFEDIPSDALVLAIGQDCASGFLEKVPQIQRSPHGNIHIDRQFMTGVDGIFSGGDATDGQHSVTAATGMGKKAAAYMDAWLRKTKYEAYKKHPVVSFDMLRLPVYSPAVSLEEKELQGSERLVSFDEVISTLTPSEALHEAKRCLSCGNCFECDSCYAACPETAISKHAETPTYQVNLNLCTGCAVCVDHCPSHAMEMMQDLVQSDC</sequence>
<organism evidence="5 6">
    <name type="scientific">Undibacterium jejuense</name>
    <dbReference type="NCBI Taxonomy" id="1344949"/>
    <lineage>
        <taxon>Bacteria</taxon>
        <taxon>Pseudomonadati</taxon>
        <taxon>Pseudomonadota</taxon>
        <taxon>Betaproteobacteria</taxon>
        <taxon>Burkholderiales</taxon>
        <taxon>Oxalobacteraceae</taxon>
        <taxon>Undibacterium</taxon>
    </lineage>
</organism>
<dbReference type="PROSITE" id="PS00198">
    <property type="entry name" value="4FE4S_FER_1"/>
    <property type="match status" value="1"/>
</dbReference>
<protein>
    <submittedName>
        <fullName evidence="5">NAD(P)-binding protein</fullName>
    </submittedName>
</protein>
<dbReference type="Gene3D" id="3.30.70.20">
    <property type="match status" value="1"/>
</dbReference>
<dbReference type="NCBIfam" id="NF009410">
    <property type="entry name" value="PRK12771.1"/>
    <property type="match status" value="1"/>
</dbReference>
<evidence type="ECO:0000313" key="6">
    <source>
        <dbReference type="Proteomes" id="UP000634011"/>
    </source>
</evidence>
<dbReference type="InterPro" id="IPR017900">
    <property type="entry name" value="4Fe4S_Fe_S_CS"/>
</dbReference>
<dbReference type="EMBL" id="JACOFV010000014">
    <property type="protein sequence ID" value="MBC3863366.1"/>
    <property type="molecule type" value="Genomic_DNA"/>
</dbReference>
<evidence type="ECO:0000256" key="1">
    <source>
        <dbReference type="ARBA" id="ARBA00022723"/>
    </source>
</evidence>
<dbReference type="GO" id="GO:0051536">
    <property type="term" value="F:iron-sulfur cluster binding"/>
    <property type="evidence" value="ECO:0007669"/>
    <property type="project" value="UniProtKB-KW"/>
</dbReference>
<evidence type="ECO:0000256" key="2">
    <source>
        <dbReference type="ARBA" id="ARBA00023004"/>
    </source>
</evidence>
<dbReference type="GO" id="GO:0046872">
    <property type="term" value="F:metal ion binding"/>
    <property type="evidence" value="ECO:0007669"/>
    <property type="project" value="UniProtKB-KW"/>
</dbReference>
<dbReference type="InterPro" id="IPR028261">
    <property type="entry name" value="DPD_II"/>
</dbReference>
<proteinExistence type="predicted"/>
<dbReference type="SUPFAM" id="SSF46548">
    <property type="entry name" value="alpha-helical ferredoxin"/>
    <property type="match status" value="2"/>
</dbReference>
<comment type="caution">
    <text evidence="5">The sequence shown here is derived from an EMBL/GenBank/DDBJ whole genome shotgun (WGS) entry which is preliminary data.</text>
</comment>
<dbReference type="Pfam" id="PF14691">
    <property type="entry name" value="Fer4_20"/>
    <property type="match status" value="1"/>
</dbReference>
<dbReference type="AlphaFoldDB" id="A0A923KQX9"/>
<dbReference type="PANTHER" id="PTHR42783">
    <property type="entry name" value="GLUTAMATE SYNTHASE [NADPH] SMALL CHAIN"/>
    <property type="match status" value="1"/>
</dbReference>
<name>A0A923KQX9_9BURK</name>
<dbReference type="InterPro" id="IPR023753">
    <property type="entry name" value="FAD/NAD-binding_dom"/>
</dbReference>
<dbReference type="InterPro" id="IPR009051">
    <property type="entry name" value="Helical_ferredxn"/>
</dbReference>
<dbReference type="RefSeq" id="WP_186913311.1">
    <property type="nucleotide sequence ID" value="NZ_JACOFV010000014.1"/>
</dbReference>
<keyword evidence="1" id="KW-0479">Metal-binding</keyword>
<dbReference type="PANTHER" id="PTHR42783:SF3">
    <property type="entry name" value="GLUTAMATE SYNTHASE [NADPH] SMALL CHAIN-RELATED"/>
    <property type="match status" value="1"/>
</dbReference>
<dbReference type="Gene3D" id="3.50.50.60">
    <property type="entry name" value="FAD/NAD(P)-binding domain"/>
    <property type="match status" value="2"/>
</dbReference>
<dbReference type="Proteomes" id="UP000634011">
    <property type="component" value="Unassembled WGS sequence"/>
</dbReference>
<keyword evidence="2" id="KW-0408">Iron</keyword>
<gene>
    <name evidence="5" type="ORF">H8K32_14775</name>
</gene>
<dbReference type="SUPFAM" id="SSF51971">
    <property type="entry name" value="Nucleotide-binding domain"/>
    <property type="match status" value="2"/>
</dbReference>
<dbReference type="PRINTS" id="PR00469">
    <property type="entry name" value="PNDRDTASEII"/>
</dbReference>
<dbReference type="Pfam" id="PF12838">
    <property type="entry name" value="Fer4_7"/>
    <property type="match status" value="1"/>
</dbReference>
<dbReference type="PROSITE" id="PS51379">
    <property type="entry name" value="4FE4S_FER_2"/>
    <property type="match status" value="2"/>
</dbReference>
<dbReference type="InterPro" id="IPR017896">
    <property type="entry name" value="4Fe4S_Fe-S-bd"/>
</dbReference>
<dbReference type="PRINTS" id="PR00368">
    <property type="entry name" value="FADPNR"/>
</dbReference>
<dbReference type="GO" id="GO:0016491">
    <property type="term" value="F:oxidoreductase activity"/>
    <property type="evidence" value="ECO:0007669"/>
    <property type="project" value="InterPro"/>
</dbReference>